<sequence>MTDQFLIFFAVVLVPFPIGFVLAHYRPESRSLKNAALAALPVSLPCFAYALWITFSYDMTCPTEEPCENMAVLWAMAFYVIGVLTAVTGFGVGLLGDAYARNRAKNRSE</sequence>
<evidence type="ECO:0000313" key="3">
    <source>
        <dbReference type="Proteomes" id="UP001500518"/>
    </source>
</evidence>
<keyword evidence="1" id="KW-0812">Transmembrane</keyword>
<dbReference type="Proteomes" id="UP001500518">
    <property type="component" value="Unassembled WGS sequence"/>
</dbReference>
<dbReference type="EMBL" id="BAABHV010000009">
    <property type="protein sequence ID" value="GAA5051269.1"/>
    <property type="molecule type" value="Genomic_DNA"/>
</dbReference>
<gene>
    <name evidence="2" type="ORF">GCM10023208_10980</name>
</gene>
<feature type="transmembrane region" description="Helical" evidence="1">
    <location>
        <begin position="37"/>
        <end position="57"/>
    </location>
</feature>
<feature type="transmembrane region" description="Helical" evidence="1">
    <location>
        <begin position="6"/>
        <end position="25"/>
    </location>
</feature>
<keyword evidence="1" id="KW-1133">Transmembrane helix</keyword>
<keyword evidence="1" id="KW-0472">Membrane</keyword>
<proteinExistence type="predicted"/>
<protein>
    <submittedName>
        <fullName evidence="2">Uncharacterized protein</fullName>
    </submittedName>
</protein>
<comment type="caution">
    <text evidence="2">The sequence shown here is derived from an EMBL/GenBank/DDBJ whole genome shotgun (WGS) entry which is preliminary data.</text>
</comment>
<name>A0ABP9K4N2_9SPHN</name>
<reference evidence="3" key="1">
    <citation type="journal article" date="2019" name="Int. J. Syst. Evol. Microbiol.">
        <title>The Global Catalogue of Microorganisms (GCM) 10K type strain sequencing project: providing services to taxonomists for standard genome sequencing and annotation.</title>
        <authorList>
            <consortium name="The Broad Institute Genomics Platform"/>
            <consortium name="The Broad Institute Genome Sequencing Center for Infectious Disease"/>
            <person name="Wu L."/>
            <person name="Ma J."/>
        </authorList>
    </citation>
    <scope>NUCLEOTIDE SEQUENCE [LARGE SCALE GENOMIC DNA]</scope>
    <source>
        <strain evidence="3">JCM 18014</strain>
    </source>
</reference>
<keyword evidence="3" id="KW-1185">Reference proteome</keyword>
<dbReference type="RefSeq" id="WP_346032112.1">
    <property type="nucleotide sequence ID" value="NZ_BAABHV010000009.1"/>
</dbReference>
<evidence type="ECO:0000313" key="2">
    <source>
        <dbReference type="EMBL" id="GAA5051269.1"/>
    </source>
</evidence>
<organism evidence="2 3">
    <name type="scientific">Erythrobacter westpacificensis</name>
    <dbReference type="NCBI Taxonomy" id="1055231"/>
    <lineage>
        <taxon>Bacteria</taxon>
        <taxon>Pseudomonadati</taxon>
        <taxon>Pseudomonadota</taxon>
        <taxon>Alphaproteobacteria</taxon>
        <taxon>Sphingomonadales</taxon>
        <taxon>Erythrobacteraceae</taxon>
        <taxon>Erythrobacter/Porphyrobacter group</taxon>
        <taxon>Erythrobacter</taxon>
    </lineage>
</organism>
<feature type="transmembrane region" description="Helical" evidence="1">
    <location>
        <begin position="77"/>
        <end position="100"/>
    </location>
</feature>
<evidence type="ECO:0000256" key="1">
    <source>
        <dbReference type="SAM" id="Phobius"/>
    </source>
</evidence>
<accession>A0ABP9K4N2</accession>